<evidence type="ECO:0000313" key="3">
    <source>
        <dbReference type="Proteomes" id="UP000054549"/>
    </source>
</evidence>
<dbReference type="InParanoid" id="A0A0C2TVK0"/>
<dbReference type="AlphaFoldDB" id="A0A0C2TVK0"/>
<protein>
    <recommendedName>
        <fullName evidence="1">F-box domain-containing protein</fullName>
    </recommendedName>
</protein>
<keyword evidence="3" id="KW-1185">Reference proteome</keyword>
<dbReference type="HOGENOM" id="CLU_804024_0_0_1"/>
<proteinExistence type="predicted"/>
<organism evidence="2 3">
    <name type="scientific">Amanita muscaria (strain Koide BX008)</name>
    <dbReference type="NCBI Taxonomy" id="946122"/>
    <lineage>
        <taxon>Eukaryota</taxon>
        <taxon>Fungi</taxon>
        <taxon>Dikarya</taxon>
        <taxon>Basidiomycota</taxon>
        <taxon>Agaricomycotina</taxon>
        <taxon>Agaricomycetes</taxon>
        <taxon>Agaricomycetidae</taxon>
        <taxon>Agaricales</taxon>
        <taxon>Pluteineae</taxon>
        <taxon>Amanitaceae</taxon>
        <taxon>Amanita</taxon>
    </lineage>
</organism>
<accession>A0A0C2TVK0</accession>
<evidence type="ECO:0000313" key="2">
    <source>
        <dbReference type="EMBL" id="KIL71359.1"/>
    </source>
</evidence>
<dbReference type="Proteomes" id="UP000054549">
    <property type="component" value="Unassembled WGS sequence"/>
</dbReference>
<dbReference type="InterPro" id="IPR036047">
    <property type="entry name" value="F-box-like_dom_sf"/>
</dbReference>
<dbReference type="InterPro" id="IPR001810">
    <property type="entry name" value="F-box_dom"/>
</dbReference>
<dbReference type="EMBL" id="KN818222">
    <property type="protein sequence ID" value="KIL71359.1"/>
    <property type="molecule type" value="Genomic_DNA"/>
</dbReference>
<gene>
    <name evidence="2" type="ORF">M378DRAFT_214007</name>
</gene>
<evidence type="ECO:0000259" key="1">
    <source>
        <dbReference type="PROSITE" id="PS50181"/>
    </source>
</evidence>
<dbReference type="SUPFAM" id="SSF81383">
    <property type="entry name" value="F-box domain"/>
    <property type="match status" value="1"/>
</dbReference>
<feature type="domain" description="F-box" evidence="1">
    <location>
        <begin position="13"/>
        <end position="58"/>
    </location>
</feature>
<dbReference type="PROSITE" id="PS50181">
    <property type="entry name" value="FBOX"/>
    <property type="match status" value="1"/>
</dbReference>
<dbReference type="OrthoDB" id="3069796at2759"/>
<dbReference type="Pfam" id="PF00646">
    <property type="entry name" value="F-box"/>
    <property type="match status" value="1"/>
</dbReference>
<name>A0A0C2TVK0_AMAMK</name>
<reference evidence="2 3" key="1">
    <citation type="submission" date="2014-04" db="EMBL/GenBank/DDBJ databases">
        <title>Evolutionary Origins and Diversification of the Mycorrhizal Mutualists.</title>
        <authorList>
            <consortium name="DOE Joint Genome Institute"/>
            <consortium name="Mycorrhizal Genomics Consortium"/>
            <person name="Kohler A."/>
            <person name="Kuo A."/>
            <person name="Nagy L.G."/>
            <person name="Floudas D."/>
            <person name="Copeland A."/>
            <person name="Barry K.W."/>
            <person name="Cichocki N."/>
            <person name="Veneault-Fourrey C."/>
            <person name="LaButti K."/>
            <person name="Lindquist E.A."/>
            <person name="Lipzen A."/>
            <person name="Lundell T."/>
            <person name="Morin E."/>
            <person name="Murat C."/>
            <person name="Riley R."/>
            <person name="Ohm R."/>
            <person name="Sun H."/>
            <person name="Tunlid A."/>
            <person name="Henrissat B."/>
            <person name="Grigoriev I.V."/>
            <person name="Hibbett D.S."/>
            <person name="Martin F."/>
        </authorList>
    </citation>
    <scope>NUCLEOTIDE SEQUENCE [LARGE SCALE GENOMIC DNA]</scope>
    <source>
        <strain evidence="2 3">Koide BX008</strain>
    </source>
</reference>
<sequence length="345" mass="39380">MSLQISSSRCFRRLFLSSFPPELLNEIVHYSSTPDLLTFCQISKQFYIITVRLLYRVVVLAWPVQAVKFCRTILTLRVAAFAVRRFTIAFPVKHLSRNFFGLIAKALARTVYLEALDISNALPLLVQLGPTSFRCLTQCSLPYSTKLVQFLKTHQRIQNLAVQPPTRHHVSHLVTDEFPYILLPRLETYVGPSKVAQFVTPRSNVCLLTIFWDSAPPDLVVHSLALSKKDVHTLDNVVVRWDPALFTAIATCLPGVVMLRIRNANLSNANIEPFFENVLSLLPKFRSLINFSISHIYNMPVEVADLEKEYKTVVRWGQVVPTLQICTLRSMLCWRLVVLHLTSFL</sequence>